<feature type="signal peptide" evidence="1">
    <location>
        <begin position="1"/>
        <end position="33"/>
    </location>
</feature>
<protein>
    <recommendedName>
        <fullName evidence="2">DUF305 domain-containing protein</fullName>
    </recommendedName>
</protein>
<accession>W9GSF6</accession>
<dbReference type="RefSeq" id="WP_034712447.1">
    <property type="nucleotide sequence ID" value="NZ_AWQS01000005.1"/>
</dbReference>
<dbReference type="OrthoDB" id="26872at2"/>
<gene>
    <name evidence="3" type="ORF">N864_23400</name>
</gene>
<comment type="caution">
    <text evidence="3">The sequence shown here is derived from an EMBL/GenBank/DDBJ whole genome shotgun (WGS) entry which is preliminary data.</text>
</comment>
<reference evidence="4" key="1">
    <citation type="submission" date="2013-08" db="EMBL/GenBank/DDBJ databases">
        <title>Intrasporangium oryzae NRRL B-24470.</title>
        <authorList>
            <person name="Liu H."/>
            <person name="Wang G."/>
        </authorList>
    </citation>
    <scope>NUCLEOTIDE SEQUENCE [LARGE SCALE GENOMIC DNA]</scope>
    <source>
        <strain evidence="4">Q5-1</strain>
    </source>
</reference>
<dbReference type="PANTHER" id="PTHR36933:SF1">
    <property type="entry name" value="SLL0788 PROTEIN"/>
    <property type="match status" value="1"/>
</dbReference>
<dbReference type="EMBL" id="AWQS01000005">
    <property type="protein sequence ID" value="EWT07763.1"/>
    <property type="molecule type" value="Genomic_DNA"/>
</dbReference>
<keyword evidence="4" id="KW-1185">Reference proteome</keyword>
<evidence type="ECO:0000256" key="1">
    <source>
        <dbReference type="SAM" id="SignalP"/>
    </source>
</evidence>
<dbReference type="AlphaFoldDB" id="W9GSF6"/>
<evidence type="ECO:0000259" key="2">
    <source>
        <dbReference type="Pfam" id="PF03713"/>
    </source>
</evidence>
<feature type="domain" description="DUF305" evidence="2">
    <location>
        <begin position="46"/>
        <end position="182"/>
    </location>
</feature>
<dbReference type="InterPro" id="IPR005183">
    <property type="entry name" value="DUF305_CopM-like"/>
</dbReference>
<feature type="chain" id="PRO_5004923153" description="DUF305 domain-containing protein" evidence="1">
    <location>
        <begin position="34"/>
        <end position="197"/>
    </location>
</feature>
<dbReference type="Gene3D" id="1.20.1260.10">
    <property type="match status" value="1"/>
</dbReference>
<dbReference type="Proteomes" id="UP000019494">
    <property type="component" value="Unassembled WGS sequence"/>
</dbReference>
<dbReference type="InterPro" id="IPR012347">
    <property type="entry name" value="Ferritin-like"/>
</dbReference>
<dbReference type="Pfam" id="PF03713">
    <property type="entry name" value="DUF305"/>
    <property type="match status" value="1"/>
</dbReference>
<keyword evidence="1" id="KW-0732">Signal</keyword>
<organism evidence="3 4">
    <name type="scientific">Intrasporangium chromatireducens Q5-1</name>
    <dbReference type="NCBI Taxonomy" id="584657"/>
    <lineage>
        <taxon>Bacteria</taxon>
        <taxon>Bacillati</taxon>
        <taxon>Actinomycetota</taxon>
        <taxon>Actinomycetes</taxon>
        <taxon>Micrococcales</taxon>
        <taxon>Intrasporangiaceae</taxon>
        <taxon>Intrasporangium</taxon>
    </lineage>
</organism>
<proteinExistence type="predicted"/>
<evidence type="ECO:0000313" key="3">
    <source>
        <dbReference type="EMBL" id="EWT07763.1"/>
    </source>
</evidence>
<sequence>MILRSMRTRLSLLAAVLTGVLSLSLGLVSPAQASEPASDPHAAAFEVDFLTGMIDHHEMAVMMAQPCLDKAVHEELASMCQSIITSQSAQIEMMQGWLQDWYGTSHEPTMTKGQMRSMARLDRLTGAAYEIAFMRSMIRHHWGAVREASRCLARAEHPELLALCGRIERAQLVEIATMQRWLAQWYDAAGGRPARTA</sequence>
<name>W9GSF6_9MICO</name>
<evidence type="ECO:0000313" key="4">
    <source>
        <dbReference type="Proteomes" id="UP000019494"/>
    </source>
</evidence>
<dbReference type="PANTHER" id="PTHR36933">
    <property type="entry name" value="SLL0788 PROTEIN"/>
    <property type="match status" value="1"/>
</dbReference>